<evidence type="ECO:0000313" key="3">
    <source>
        <dbReference type="Proteomes" id="UP000016922"/>
    </source>
</evidence>
<dbReference type="OrthoDB" id="3563477at2759"/>
<gene>
    <name evidence="2" type="ORF">GLAREA_08357</name>
</gene>
<name>S3CET1_GLAL2</name>
<evidence type="ECO:0000256" key="1">
    <source>
        <dbReference type="SAM" id="SignalP"/>
    </source>
</evidence>
<dbReference type="EMBL" id="KE145373">
    <property type="protein sequence ID" value="EPE24505.1"/>
    <property type="molecule type" value="Genomic_DNA"/>
</dbReference>
<keyword evidence="3" id="KW-1185">Reference proteome</keyword>
<dbReference type="GeneID" id="19467406"/>
<dbReference type="RefSeq" id="XP_008088593.1">
    <property type="nucleotide sequence ID" value="XM_008090402.1"/>
</dbReference>
<protein>
    <recommendedName>
        <fullName evidence="4">Hydrophobin</fullName>
    </recommendedName>
</protein>
<feature type="chain" id="PRO_5004507116" description="Hydrophobin" evidence="1">
    <location>
        <begin position="20"/>
        <end position="139"/>
    </location>
</feature>
<dbReference type="Proteomes" id="UP000016922">
    <property type="component" value="Unassembled WGS sequence"/>
</dbReference>
<organism evidence="2 3">
    <name type="scientific">Glarea lozoyensis (strain ATCC 20868 / MF5171)</name>
    <dbReference type="NCBI Taxonomy" id="1116229"/>
    <lineage>
        <taxon>Eukaryota</taxon>
        <taxon>Fungi</taxon>
        <taxon>Dikarya</taxon>
        <taxon>Ascomycota</taxon>
        <taxon>Pezizomycotina</taxon>
        <taxon>Leotiomycetes</taxon>
        <taxon>Helotiales</taxon>
        <taxon>Helotiaceae</taxon>
        <taxon>Glarea</taxon>
    </lineage>
</organism>
<proteinExistence type="predicted"/>
<sequence>MQYSVIAIIASAFTASVIAVPTGDTTPVSCPAAPVPTPTPTGGGPTPTGAPTYPADCAFTCTWPATIEILNCVNVITGTTVDIPINALNPPKTKRNTPDGTTKNYCCKPGGTVISAATCVDILTGDQISVPINLLNGTS</sequence>
<reference evidence="2 3" key="1">
    <citation type="journal article" date="2013" name="BMC Genomics">
        <title>Genomics-driven discovery of the pneumocandin biosynthetic gene cluster in the fungus Glarea lozoyensis.</title>
        <authorList>
            <person name="Chen L."/>
            <person name="Yue Q."/>
            <person name="Zhang X."/>
            <person name="Xiang M."/>
            <person name="Wang C."/>
            <person name="Li S."/>
            <person name="Che Y."/>
            <person name="Ortiz-Lopez F.J."/>
            <person name="Bills G.F."/>
            <person name="Liu X."/>
            <person name="An Z."/>
        </authorList>
    </citation>
    <scope>NUCLEOTIDE SEQUENCE [LARGE SCALE GENOMIC DNA]</scope>
    <source>
        <strain evidence="3">ATCC 20868 / MF5171</strain>
    </source>
</reference>
<evidence type="ECO:0000313" key="2">
    <source>
        <dbReference type="EMBL" id="EPE24505.1"/>
    </source>
</evidence>
<dbReference type="AlphaFoldDB" id="S3CET1"/>
<dbReference type="KEGG" id="glz:GLAREA_08357"/>
<accession>S3CET1</accession>
<dbReference type="HOGENOM" id="CLU_1845297_0_0_1"/>
<evidence type="ECO:0008006" key="4">
    <source>
        <dbReference type="Google" id="ProtNLM"/>
    </source>
</evidence>
<feature type="signal peptide" evidence="1">
    <location>
        <begin position="1"/>
        <end position="19"/>
    </location>
</feature>
<keyword evidence="1" id="KW-0732">Signal</keyword>